<feature type="domain" description="Arb2" evidence="1">
    <location>
        <begin position="18"/>
        <end position="276"/>
    </location>
</feature>
<organism evidence="2 3">
    <name type="scientific">Schizosaccharomyces osmophilus</name>
    <dbReference type="NCBI Taxonomy" id="2545709"/>
    <lineage>
        <taxon>Eukaryota</taxon>
        <taxon>Fungi</taxon>
        <taxon>Dikarya</taxon>
        <taxon>Ascomycota</taxon>
        <taxon>Taphrinomycotina</taxon>
        <taxon>Schizosaccharomycetes</taxon>
        <taxon>Schizosaccharomycetales</taxon>
        <taxon>Schizosaccharomycetaceae</taxon>
        <taxon>Schizosaccharomyces</taxon>
    </lineage>
</organism>
<dbReference type="EMBL" id="CP115612">
    <property type="protein sequence ID" value="WBW73511.1"/>
    <property type="molecule type" value="Genomic_DNA"/>
</dbReference>
<dbReference type="RefSeq" id="XP_056037754.1">
    <property type="nucleotide sequence ID" value="XM_056181573.1"/>
</dbReference>
<dbReference type="AlphaFoldDB" id="A0AAE9WC02"/>
<sequence>MFRKKKTTSIPKVYNLGNSLEDLGLQITTDYRLRKQHSPGELYEFSVSKDKAYNEHYYQAVLEHIYNWAFTVCMLEAIPISTRVYKRDEPYAFVYTTKNWSENTKGLVVIVQSLSHPLIWSNRNVREHDLRDATFVNMVSECVDMGYAVAIFTPSALLWDAHKKVPRTISSFTSTGEHITKQNYIPSIRSPEDYVAKGLDYILSQSQASKIYYIGAEYGSQLLNVYLDQNWEALSSKTASVILLQNITSKFELNNQNFLTYLSEDSCNYHPSDKPKQELLEDLTATTGLKTYSCGEFIELVYDEITNILLKRMDDY</sequence>
<evidence type="ECO:0000313" key="2">
    <source>
        <dbReference type="EMBL" id="WBW73511.1"/>
    </source>
</evidence>
<dbReference type="InterPro" id="IPR048263">
    <property type="entry name" value="Arb2"/>
</dbReference>
<evidence type="ECO:0000259" key="1">
    <source>
        <dbReference type="Pfam" id="PF22749"/>
    </source>
</evidence>
<dbReference type="GeneID" id="80876262"/>
<gene>
    <name evidence="2" type="primary">arb2</name>
    <name evidence="2" type="ORF">SOMG_02782</name>
</gene>
<name>A0AAE9WC02_9SCHI</name>
<dbReference type="PANTHER" id="PTHR21357:SF4">
    <property type="entry name" value="FAM172 FAMILY PROTEIN HOMOLOG CG10038"/>
    <property type="match status" value="1"/>
</dbReference>
<accession>A0AAE9WC02</accession>
<dbReference type="GO" id="GO:0031048">
    <property type="term" value="P:regulatory ncRNA-mediated heterochromatin formation"/>
    <property type="evidence" value="ECO:0007669"/>
    <property type="project" value="TreeGrafter"/>
</dbReference>
<dbReference type="PANTHER" id="PTHR21357">
    <property type="entry name" value="FAM172 FAMILY PROTEIN HOMOLOG CG10038"/>
    <property type="match status" value="1"/>
</dbReference>
<dbReference type="InterPro" id="IPR053858">
    <property type="entry name" value="Arb2_dom"/>
</dbReference>
<dbReference type="KEGG" id="som:SOMG_02782"/>
<dbReference type="GO" id="GO:0035197">
    <property type="term" value="F:siRNA binding"/>
    <property type="evidence" value="ECO:0007669"/>
    <property type="project" value="TreeGrafter"/>
</dbReference>
<dbReference type="Pfam" id="PF22749">
    <property type="entry name" value="Arb2"/>
    <property type="match status" value="1"/>
</dbReference>
<proteinExistence type="predicted"/>
<protein>
    <submittedName>
        <fullName evidence="2">Argonaute binding protein 2</fullName>
    </submittedName>
</protein>
<reference evidence="2 3" key="1">
    <citation type="journal article" date="2023" name="G3 (Bethesda)">
        <title>A high-quality reference genome for the fission yeast Schizosaccharomyces osmophilus.</title>
        <authorList>
            <person name="Jia G.S."/>
            <person name="Zhang W.C."/>
            <person name="Liang Y."/>
            <person name="Liu X.H."/>
            <person name="Rhind N."/>
            <person name="Pidoux A."/>
            <person name="Brysch-Herzberg M."/>
            <person name="Du L.L."/>
        </authorList>
    </citation>
    <scope>NUCLEOTIDE SEQUENCE [LARGE SCALE GENOMIC DNA]</scope>
    <source>
        <strain evidence="2 3">CBS 15793</strain>
    </source>
</reference>
<dbReference type="Proteomes" id="UP001212411">
    <property type="component" value="Chromosome 2"/>
</dbReference>
<keyword evidence="3" id="KW-1185">Reference proteome</keyword>
<dbReference type="GO" id="GO:0005634">
    <property type="term" value="C:nucleus"/>
    <property type="evidence" value="ECO:0007669"/>
    <property type="project" value="TreeGrafter"/>
</dbReference>
<evidence type="ECO:0000313" key="3">
    <source>
        <dbReference type="Proteomes" id="UP001212411"/>
    </source>
</evidence>